<feature type="non-terminal residue" evidence="2">
    <location>
        <position position="1"/>
    </location>
</feature>
<feature type="compositionally biased region" description="Basic residues" evidence="1">
    <location>
        <begin position="40"/>
        <end position="52"/>
    </location>
</feature>
<reference evidence="2" key="1">
    <citation type="submission" date="2021-02" db="EMBL/GenBank/DDBJ databases">
        <authorList>
            <person name="Nowell W R."/>
        </authorList>
    </citation>
    <scope>NUCLEOTIDE SEQUENCE</scope>
</reference>
<accession>A0A821MNV0</accession>
<dbReference type="AlphaFoldDB" id="A0A821MNV0"/>
<evidence type="ECO:0000313" key="2">
    <source>
        <dbReference type="EMBL" id="CAF4771254.1"/>
    </source>
</evidence>
<comment type="caution">
    <text evidence="2">The sequence shown here is derived from an EMBL/GenBank/DDBJ whole genome shotgun (WGS) entry which is preliminary data.</text>
</comment>
<gene>
    <name evidence="2" type="ORF">UJA718_LOCUS39919</name>
</gene>
<feature type="region of interest" description="Disordered" evidence="1">
    <location>
        <begin position="1"/>
        <end position="137"/>
    </location>
</feature>
<evidence type="ECO:0000256" key="1">
    <source>
        <dbReference type="SAM" id="MobiDB-lite"/>
    </source>
</evidence>
<organism evidence="2 3">
    <name type="scientific">Rotaria socialis</name>
    <dbReference type="NCBI Taxonomy" id="392032"/>
    <lineage>
        <taxon>Eukaryota</taxon>
        <taxon>Metazoa</taxon>
        <taxon>Spiralia</taxon>
        <taxon>Gnathifera</taxon>
        <taxon>Rotifera</taxon>
        <taxon>Eurotatoria</taxon>
        <taxon>Bdelloidea</taxon>
        <taxon>Philodinida</taxon>
        <taxon>Philodinidae</taxon>
        <taxon>Rotaria</taxon>
    </lineage>
</organism>
<sequence length="137" mass="15463">IKTKPGRQKSIAKQQIDADIKSEDIEMAPNGDDNLNESMKKKRGRPRSSVRSIKKEKTEIETEVKSEPKEEAITPARRGRKRKIVTEENSNDEDNDTQNEESFVYKENLSTRRSARPRKSIATESTSAGNSKASSQV</sequence>
<evidence type="ECO:0000313" key="3">
    <source>
        <dbReference type="Proteomes" id="UP000663873"/>
    </source>
</evidence>
<protein>
    <submittedName>
        <fullName evidence="2">Uncharacterized protein</fullName>
    </submittedName>
</protein>
<feature type="compositionally biased region" description="Acidic residues" evidence="1">
    <location>
        <begin position="89"/>
        <end position="99"/>
    </location>
</feature>
<feature type="compositionally biased region" description="Basic and acidic residues" evidence="1">
    <location>
        <begin position="53"/>
        <end position="72"/>
    </location>
</feature>
<dbReference type="EMBL" id="CAJOBP010043126">
    <property type="protein sequence ID" value="CAF4771254.1"/>
    <property type="molecule type" value="Genomic_DNA"/>
</dbReference>
<keyword evidence="3" id="KW-1185">Reference proteome</keyword>
<proteinExistence type="predicted"/>
<name>A0A821MNV0_9BILA</name>
<feature type="compositionally biased region" description="Polar residues" evidence="1">
    <location>
        <begin position="122"/>
        <end position="137"/>
    </location>
</feature>
<dbReference type="Proteomes" id="UP000663873">
    <property type="component" value="Unassembled WGS sequence"/>
</dbReference>